<evidence type="ECO:0000313" key="3">
    <source>
        <dbReference type="EMBL" id="CDP25856.1"/>
    </source>
</evidence>
<evidence type="ECO:0000256" key="1">
    <source>
        <dbReference type="SAM" id="MobiDB-lite"/>
    </source>
</evidence>
<feature type="compositionally biased region" description="Pro residues" evidence="1">
    <location>
        <begin position="308"/>
        <end position="320"/>
    </location>
</feature>
<reference evidence="3 4" key="1">
    <citation type="journal article" date="2008" name="Genome Biol.">
        <title>The genome sequence of the model ascomycete fungus Podospora anserina.</title>
        <authorList>
            <person name="Espagne E."/>
            <person name="Lespinet O."/>
            <person name="Malagnac F."/>
            <person name="Da Silva C."/>
            <person name="Jaillon O."/>
            <person name="Porcel B.M."/>
            <person name="Couloux A."/>
            <person name="Aury J.-M."/>
            <person name="Segurens B."/>
            <person name="Poulain J."/>
            <person name="Anthouard V."/>
            <person name="Grossetete S."/>
            <person name="Khalili H."/>
            <person name="Coppin E."/>
            <person name="Dequard-Chablat M."/>
            <person name="Picard M."/>
            <person name="Contamine V."/>
            <person name="Arnaise S."/>
            <person name="Bourdais A."/>
            <person name="Berteaux-Lecellier V."/>
            <person name="Gautheret D."/>
            <person name="de Vries R.P."/>
            <person name="Battaglia E."/>
            <person name="Coutinho P.M."/>
            <person name="Danchin E.G.J."/>
            <person name="Henrissat B."/>
            <person name="El Khoury R."/>
            <person name="Sainsard-Chanet A."/>
            <person name="Boivin A."/>
            <person name="Pinan-Lucarre B."/>
            <person name="Sellem C.H."/>
            <person name="Debuchy R."/>
            <person name="Wincker P."/>
            <person name="Weissenbach J."/>
            <person name="Silar P."/>
        </authorList>
    </citation>
    <scope>NUCLEOTIDE SEQUENCE [LARGE SCALE GENOMIC DNA]</scope>
    <source>
        <strain evidence="4">S / ATCC MYA-4624 / DSM 980 / FGSC 10383</strain>
    </source>
</reference>
<evidence type="ECO:0000256" key="2">
    <source>
        <dbReference type="SAM" id="Phobius"/>
    </source>
</evidence>
<evidence type="ECO:0000313" key="4">
    <source>
        <dbReference type="Proteomes" id="UP000001197"/>
    </source>
</evidence>
<keyword evidence="2" id="KW-0472">Membrane</keyword>
<feature type="transmembrane region" description="Helical" evidence="2">
    <location>
        <begin position="327"/>
        <end position="349"/>
    </location>
</feature>
<sequence length="562" mass="61734">MHRRRSCSAALRPHCCNPAAFLGKIPLPLVSNNCHRRRARPPASGLDHQLHFPFGATVFRRQQAAHQHHYDGHEGPVLHPNNFLPFGICPLAWPKARWSPQQLWPARGHSNIITRRHQRLVAKANRATPPKPWTRHQLHRVDEKKRTLDKGQAADNSVSELEDVRLFSLRRMQVVLCLPFTPSLPNKAPISVDPWVCPNSETCTTNTNNVVACLSSGETGPFFSVCFDYSAYKQGLCDDRSADNPETGCCASSTNPACVMYLWPGPQPKSMFFCHPSSTIITMLDVPRSVLDASTSSTSTEPPSTTTSPPPDPTPPPPDPSAINIDAITGGVIGGVAFLSLIAAAIFFLHQRRKKKSPPSPPPPTNQNYTPVPPNNNPTPNQQPYSPPRRPDFLSLPSSSTLPSSTPYLSNISPPTGGDPYFPHQYDPSKQQPPETQQQQQGYFFYGPGSGDAGVGLYPHGTPNTQNSHFESQYTTRPAQGQESYQPYTPPQQEQPQLSELDSDDVGKGQSGNPAEMMGSCAEQQNRNRAEMPEECDAERQSANPAETPIIPEPRVDSQAHA</sequence>
<reference evidence="4" key="2">
    <citation type="journal article" date="2014" name="Genetics">
        <title>Maintaining two mating types: Structure of the mating type locus and its role in heterokaryosis in Podospora anserina.</title>
        <authorList>
            <person name="Grognet P."/>
            <person name="Bidard F."/>
            <person name="Kuchly C."/>
            <person name="Tong L.C.H."/>
            <person name="Coppin E."/>
            <person name="Benkhali J.A."/>
            <person name="Couloux A."/>
            <person name="Wincker P."/>
            <person name="Debuchy R."/>
            <person name="Silar P."/>
        </authorList>
    </citation>
    <scope>GENOME REANNOTATION</scope>
    <source>
        <strain evidence="4">S / ATCC MYA-4624 / DSM 980 / FGSC 10383</strain>
    </source>
</reference>
<dbReference type="CDD" id="cd12087">
    <property type="entry name" value="TM_EGFR-like"/>
    <property type="match status" value="1"/>
</dbReference>
<proteinExistence type="predicted"/>
<organism evidence="3 4">
    <name type="scientific">Podospora anserina (strain S / ATCC MYA-4624 / DSM 980 / FGSC 10383)</name>
    <name type="common">Pleurage anserina</name>
    <dbReference type="NCBI Taxonomy" id="515849"/>
    <lineage>
        <taxon>Eukaryota</taxon>
        <taxon>Fungi</taxon>
        <taxon>Dikarya</taxon>
        <taxon>Ascomycota</taxon>
        <taxon>Pezizomycotina</taxon>
        <taxon>Sordariomycetes</taxon>
        <taxon>Sordariomycetidae</taxon>
        <taxon>Sordariales</taxon>
        <taxon>Podosporaceae</taxon>
        <taxon>Podospora</taxon>
        <taxon>Podospora anserina</taxon>
    </lineage>
</organism>
<dbReference type="AlphaFoldDB" id="A0A090CDG3"/>
<dbReference type="InParanoid" id="A0A090CDG3"/>
<name>A0A090CDG3_PODAN</name>
<accession>A0A090CDG3</accession>
<dbReference type="STRING" id="515849.A0A090CDG3"/>
<dbReference type="Proteomes" id="UP000001197">
    <property type="component" value="Chromosome 2"/>
</dbReference>
<dbReference type="Gene3D" id="1.20.5.510">
    <property type="entry name" value="Single helix bin"/>
    <property type="match status" value="1"/>
</dbReference>
<dbReference type="EMBL" id="FO904937">
    <property type="protein sequence ID" value="CDP25856.1"/>
    <property type="molecule type" value="Genomic_DNA"/>
</dbReference>
<feature type="compositionally biased region" description="Low complexity" evidence="1">
    <location>
        <begin position="432"/>
        <end position="441"/>
    </location>
</feature>
<keyword evidence="2" id="KW-1133">Transmembrane helix</keyword>
<feature type="compositionally biased region" description="Polar residues" evidence="1">
    <location>
        <begin position="462"/>
        <end position="481"/>
    </location>
</feature>
<feature type="compositionally biased region" description="Low complexity" evidence="1">
    <location>
        <begin position="294"/>
        <end position="307"/>
    </location>
</feature>
<feature type="compositionally biased region" description="Low complexity" evidence="1">
    <location>
        <begin position="394"/>
        <end position="410"/>
    </location>
</feature>
<keyword evidence="2" id="KW-0812">Transmembrane</keyword>
<feature type="region of interest" description="Disordered" evidence="1">
    <location>
        <begin position="354"/>
        <end position="562"/>
    </location>
</feature>
<keyword evidence="4" id="KW-1185">Reference proteome</keyword>
<feature type="compositionally biased region" description="Low complexity" evidence="1">
    <location>
        <begin position="482"/>
        <end position="497"/>
    </location>
</feature>
<feature type="compositionally biased region" description="Pro residues" evidence="1">
    <location>
        <begin position="358"/>
        <end position="377"/>
    </location>
</feature>
<protein>
    <submittedName>
        <fullName evidence="3">Uncharacterized protein</fullName>
    </submittedName>
</protein>
<feature type="region of interest" description="Disordered" evidence="1">
    <location>
        <begin position="292"/>
        <end position="323"/>
    </location>
</feature>